<reference evidence="1" key="1">
    <citation type="submission" date="2021-06" db="EMBL/GenBank/DDBJ databases">
        <authorList>
            <person name="Kallberg Y."/>
            <person name="Tangrot J."/>
            <person name="Rosling A."/>
        </authorList>
    </citation>
    <scope>NUCLEOTIDE SEQUENCE</scope>
    <source>
        <strain evidence="1">CL356</strain>
    </source>
</reference>
<organism evidence="1 2">
    <name type="scientific">Acaulospora colombiana</name>
    <dbReference type="NCBI Taxonomy" id="27376"/>
    <lineage>
        <taxon>Eukaryota</taxon>
        <taxon>Fungi</taxon>
        <taxon>Fungi incertae sedis</taxon>
        <taxon>Mucoromycota</taxon>
        <taxon>Glomeromycotina</taxon>
        <taxon>Glomeromycetes</taxon>
        <taxon>Diversisporales</taxon>
        <taxon>Acaulosporaceae</taxon>
        <taxon>Acaulospora</taxon>
    </lineage>
</organism>
<evidence type="ECO:0000313" key="2">
    <source>
        <dbReference type="Proteomes" id="UP000789525"/>
    </source>
</evidence>
<dbReference type="Proteomes" id="UP000789525">
    <property type="component" value="Unassembled WGS sequence"/>
</dbReference>
<accession>A0ACA9L7U1</accession>
<gene>
    <name evidence="1" type="ORF">ACOLOM_LOCUS3414</name>
</gene>
<evidence type="ECO:0000313" key="1">
    <source>
        <dbReference type="EMBL" id="CAG8515496.1"/>
    </source>
</evidence>
<dbReference type="EMBL" id="CAJVPT010005045">
    <property type="protein sequence ID" value="CAG8515496.1"/>
    <property type="molecule type" value="Genomic_DNA"/>
</dbReference>
<sequence>AWNNGDSHYSKSLENIIQPFTSDCNSSTCVDKSCDLNSSGDNVENTMLQEDDYFLATLFSENLDYLDDTSLDVSNNELSSELPKPRPFDRDDDADNSSRLGDMPPLHLGPDNSEIEHDHDDDESTGDMKEDQGTGTTTIDGDNAFDISGKGYNIMLVAGDSNDPVGVVNENHPGVNELISVKHDYGGDTSISGELTLNHFRQDPVTEYNIANDDAASDKFQDVNNSDFLDFTIKGQLDKNEVSPVICDSHDLSSVQSSSPKSDLDFNSAIKSNVLESKYREDEAGSIAPGFCDVSNKNENDDTATLVSGSNGHVNDTDSCNDGEATRLSWVKKGMDNSSSPSYSSSAFNSDFVGETRIEDDPKRLDGSSRCPDFSCPSDDDSAQLRHTVNNDDKDDSRSNGLSNNAVKIPLAKNFCISIMDDISQHSQAYLTIHEHCKGNESALLLKKIDELKEVVAFSESQNRKLKEEIKEFRLNYKRLSDEKSEIFSKHRELFEECARVRQCCEKLSNENHEIRSEFTMLADSTEELHRKNSQLTHENGLLSEKVENIYKFNKNVSPNDRRFLLDEETNKPDNSDECVLEKLKGENASLTLKYEKMVKENEKLRQKNDELIADWNFLDHDFQDLRRRNEHLEKNRRLTVEINRSSFEKNNRPGSESRQFSGKFEKSLPDHHNASENVGLVKVNEELSSWNKQLCRDIKKYKEENGALHEEIKKLNLHRSKSAEDNKDLRNQVLKLKSHMPFGHYDDLVKENRRLSDENQKLRSDISAERSKASGVRSELRSLSGKLGSCQSKLDTEVNIRQSCQREIIKLQGKLKDLQNECKNLKLARKQEYEDNSATFNRCKACYAEPITHAIVPCYHMALCEKCTNSVETCAICREKKESAIRVYIQ</sequence>
<name>A0ACA9L7U1_9GLOM</name>
<comment type="caution">
    <text evidence="1">The sequence shown here is derived from an EMBL/GenBank/DDBJ whole genome shotgun (WGS) entry which is preliminary data.</text>
</comment>
<proteinExistence type="predicted"/>
<protein>
    <submittedName>
        <fullName evidence="1">9933_t:CDS:1</fullName>
    </submittedName>
</protein>
<feature type="non-terminal residue" evidence="1">
    <location>
        <position position="1"/>
    </location>
</feature>
<keyword evidence="2" id="KW-1185">Reference proteome</keyword>